<dbReference type="AlphaFoldDB" id="A0A6A4H6Y1"/>
<accession>A0A6A4H6Y1</accession>
<dbReference type="GO" id="GO:0005737">
    <property type="term" value="C:cytoplasm"/>
    <property type="evidence" value="ECO:0007669"/>
    <property type="project" value="TreeGrafter"/>
</dbReference>
<comment type="similarity">
    <text evidence="1">Belongs to the PIH1 family.</text>
</comment>
<dbReference type="OrthoDB" id="5135119at2759"/>
<dbReference type="InterPro" id="IPR012981">
    <property type="entry name" value="PIH1_N"/>
</dbReference>
<evidence type="ECO:0000256" key="1">
    <source>
        <dbReference type="ARBA" id="ARBA00008511"/>
    </source>
</evidence>
<protein>
    <recommendedName>
        <fullName evidence="2">PIH1 N-terminal domain-containing protein</fullName>
    </recommendedName>
</protein>
<dbReference type="PANTHER" id="PTHR22997:SF0">
    <property type="entry name" value="PIH1 DOMAIN-CONTAINING PROTEIN 1"/>
    <property type="match status" value="1"/>
</dbReference>
<evidence type="ECO:0000313" key="4">
    <source>
        <dbReference type="Proteomes" id="UP000799118"/>
    </source>
</evidence>
<keyword evidence="4" id="KW-1185">Reference proteome</keyword>
<dbReference type="PANTHER" id="PTHR22997">
    <property type="entry name" value="PIH1 DOMAIN-CONTAINING PROTEIN 1"/>
    <property type="match status" value="1"/>
</dbReference>
<gene>
    <name evidence="3" type="ORF">BT96DRAFT_923800</name>
</gene>
<dbReference type="EMBL" id="ML769560">
    <property type="protein sequence ID" value="KAE9393979.1"/>
    <property type="molecule type" value="Genomic_DNA"/>
</dbReference>
<dbReference type="InterPro" id="IPR050734">
    <property type="entry name" value="PIH1/Kintoun_subfamily"/>
</dbReference>
<proteinExistence type="inferred from homology"/>
<reference evidence="3" key="1">
    <citation type="journal article" date="2019" name="Environ. Microbiol.">
        <title>Fungal ecological strategies reflected in gene transcription - a case study of two litter decomposers.</title>
        <authorList>
            <person name="Barbi F."/>
            <person name="Kohler A."/>
            <person name="Barry K."/>
            <person name="Baskaran P."/>
            <person name="Daum C."/>
            <person name="Fauchery L."/>
            <person name="Ihrmark K."/>
            <person name="Kuo A."/>
            <person name="LaButti K."/>
            <person name="Lipzen A."/>
            <person name="Morin E."/>
            <person name="Grigoriev I.V."/>
            <person name="Henrissat B."/>
            <person name="Lindahl B."/>
            <person name="Martin F."/>
        </authorList>
    </citation>
    <scope>NUCLEOTIDE SEQUENCE</scope>
    <source>
        <strain evidence="3">JB14</strain>
    </source>
</reference>
<dbReference type="Pfam" id="PF08190">
    <property type="entry name" value="PIH1"/>
    <property type="match status" value="1"/>
</dbReference>
<organism evidence="3 4">
    <name type="scientific">Gymnopus androsaceus JB14</name>
    <dbReference type="NCBI Taxonomy" id="1447944"/>
    <lineage>
        <taxon>Eukaryota</taxon>
        <taxon>Fungi</taxon>
        <taxon>Dikarya</taxon>
        <taxon>Basidiomycota</taxon>
        <taxon>Agaricomycotina</taxon>
        <taxon>Agaricomycetes</taxon>
        <taxon>Agaricomycetidae</taxon>
        <taxon>Agaricales</taxon>
        <taxon>Marasmiineae</taxon>
        <taxon>Omphalotaceae</taxon>
        <taxon>Gymnopus</taxon>
    </lineage>
</organism>
<evidence type="ECO:0000259" key="2">
    <source>
        <dbReference type="Pfam" id="PF08190"/>
    </source>
</evidence>
<feature type="domain" description="PIH1 N-terminal" evidence="2">
    <location>
        <begin position="45"/>
        <end position="167"/>
    </location>
</feature>
<name>A0A6A4H6Y1_9AGAR</name>
<evidence type="ECO:0000313" key="3">
    <source>
        <dbReference type="EMBL" id="KAE9393979.1"/>
    </source>
</evidence>
<dbReference type="Proteomes" id="UP000799118">
    <property type="component" value="Unassembled WGS sequence"/>
</dbReference>
<sequence length="354" mass="39123">MTSTFLKPTAGFCVKTTTLQPSSYIPLSLKQSSNPQNSSIPIPQGYKIFVNVAWDANVPPPPEGSEEAIQRAMNGDEFDERNPDNWFVPVIVSDGRLDTDKAGKLSLVFDCVFHNSVKPRTLRDPEFKVFIIELSLQRIEAQAQLVLSRQIGMPNIAAKGKLQPRTVSIPSFLAPQDAEAKAADTLRKKSHSMQKPLIEEIVTSGSSGSASQVIPKPKGILKGSSAQVPRKVDQTPMWSWSWSRSNNDRLQIQIEVPPMEKRLISLTHLDIEPRRIILSIPNYPVLDLNLSLSDAELVARSDRGSSVITDLTNSTDNGASAINKLLGLKRQRPFDVESAAAEWIMSDNRLFISV</sequence>